<reference evidence="4 5" key="1">
    <citation type="journal article" date="2016" name="Nat. Commun.">
        <title>Thousands of microbial genomes shed light on interconnected biogeochemical processes in an aquifer system.</title>
        <authorList>
            <person name="Anantharaman K."/>
            <person name="Brown C.T."/>
            <person name="Hug L.A."/>
            <person name="Sharon I."/>
            <person name="Castelle C.J."/>
            <person name="Probst A.J."/>
            <person name="Thomas B.C."/>
            <person name="Singh A."/>
            <person name="Wilkins M.J."/>
            <person name="Karaoz U."/>
            <person name="Brodie E.L."/>
            <person name="Williams K.H."/>
            <person name="Hubbard S.S."/>
            <person name="Banfield J.F."/>
        </authorList>
    </citation>
    <scope>NUCLEOTIDE SEQUENCE [LARGE SCALE GENOMIC DNA]</scope>
</reference>
<dbReference type="InterPro" id="IPR011006">
    <property type="entry name" value="CheY-like_superfamily"/>
</dbReference>
<proteinExistence type="predicted"/>
<keyword evidence="1 2" id="KW-0597">Phosphoprotein</keyword>
<dbReference type="Gene3D" id="3.40.50.2300">
    <property type="match status" value="1"/>
</dbReference>
<evidence type="ECO:0000256" key="1">
    <source>
        <dbReference type="ARBA" id="ARBA00022553"/>
    </source>
</evidence>
<dbReference type="SUPFAM" id="SSF52172">
    <property type="entry name" value="CheY-like"/>
    <property type="match status" value="1"/>
</dbReference>
<dbReference type="GO" id="GO:0000160">
    <property type="term" value="P:phosphorelay signal transduction system"/>
    <property type="evidence" value="ECO:0007669"/>
    <property type="project" value="InterPro"/>
</dbReference>
<accession>A0A1F5R467</accession>
<dbReference type="Pfam" id="PF00072">
    <property type="entry name" value="Response_reg"/>
    <property type="match status" value="1"/>
</dbReference>
<comment type="caution">
    <text evidence="4">The sequence shown here is derived from an EMBL/GenBank/DDBJ whole genome shotgun (WGS) entry which is preliminary data.</text>
</comment>
<evidence type="ECO:0000313" key="4">
    <source>
        <dbReference type="EMBL" id="OGF09216.1"/>
    </source>
</evidence>
<dbReference type="InterPro" id="IPR001789">
    <property type="entry name" value="Sig_transdc_resp-reg_receiver"/>
</dbReference>
<dbReference type="Proteomes" id="UP000177230">
    <property type="component" value="Unassembled WGS sequence"/>
</dbReference>
<dbReference type="PROSITE" id="PS50110">
    <property type="entry name" value="RESPONSE_REGULATORY"/>
    <property type="match status" value="1"/>
</dbReference>
<evidence type="ECO:0000256" key="2">
    <source>
        <dbReference type="PROSITE-ProRule" id="PRU00169"/>
    </source>
</evidence>
<sequence>MDILIVDDEAVLAAMVLMMLNGRGYHASVAGDGRRAAEMIKMDPPDLVISDLAMPTMDGLQLLEWLRNHRSLDKVKFMIMTGKQNVLGPLKRHSIEADDSIAKPFTEEQLLAKVIKLIGHPAKKE</sequence>
<name>A0A1F5R467_9BACT</name>
<protein>
    <recommendedName>
        <fullName evidence="3">Response regulatory domain-containing protein</fullName>
    </recommendedName>
</protein>
<evidence type="ECO:0000313" key="5">
    <source>
        <dbReference type="Proteomes" id="UP000177230"/>
    </source>
</evidence>
<dbReference type="AlphaFoldDB" id="A0A1F5R467"/>
<feature type="modified residue" description="4-aspartylphosphate" evidence="2">
    <location>
        <position position="51"/>
    </location>
</feature>
<dbReference type="PANTHER" id="PTHR44591">
    <property type="entry name" value="STRESS RESPONSE REGULATOR PROTEIN 1"/>
    <property type="match status" value="1"/>
</dbReference>
<organism evidence="4 5">
    <name type="scientific">Candidatus Edwardsbacteria bacterium GWF2_54_11</name>
    <dbReference type="NCBI Taxonomy" id="1817851"/>
    <lineage>
        <taxon>Bacteria</taxon>
        <taxon>Candidatus Edwardsiibacteriota</taxon>
    </lineage>
</organism>
<feature type="domain" description="Response regulatory" evidence="3">
    <location>
        <begin position="2"/>
        <end position="118"/>
    </location>
</feature>
<dbReference type="PANTHER" id="PTHR44591:SF3">
    <property type="entry name" value="RESPONSE REGULATORY DOMAIN-CONTAINING PROTEIN"/>
    <property type="match status" value="1"/>
</dbReference>
<dbReference type="SMART" id="SM00448">
    <property type="entry name" value="REC"/>
    <property type="match status" value="1"/>
</dbReference>
<dbReference type="InterPro" id="IPR050595">
    <property type="entry name" value="Bact_response_regulator"/>
</dbReference>
<dbReference type="EMBL" id="MFFM01000045">
    <property type="protein sequence ID" value="OGF09216.1"/>
    <property type="molecule type" value="Genomic_DNA"/>
</dbReference>
<gene>
    <name evidence="4" type="ORF">A2024_04510</name>
</gene>
<evidence type="ECO:0000259" key="3">
    <source>
        <dbReference type="PROSITE" id="PS50110"/>
    </source>
</evidence>